<dbReference type="Pfam" id="PF00825">
    <property type="entry name" value="Ribonuclease_P"/>
    <property type="match status" value="1"/>
</dbReference>
<dbReference type="EC" id="3.1.26.5" evidence="6 7"/>
<dbReference type="HAMAP" id="MF_00227">
    <property type="entry name" value="RNase_P"/>
    <property type="match status" value="1"/>
</dbReference>
<dbReference type="NCBIfam" id="TIGR00188">
    <property type="entry name" value="rnpA"/>
    <property type="match status" value="1"/>
</dbReference>
<dbReference type="Gene3D" id="3.30.230.10">
    <property type="match status" value="1"/>
</dbReference>
<comment type="subunit">
    <text evidence="6">Consists of a catalytic RNA component (M1 or rnpB) and a protein subunit.</text>
</comment>
<dbReference type="GO" id="GO:0042781">
    <property type="term" value="F:3'-tRNA processing endoribonuclease activity"/>
    <property type="evidence" value="ECO:0007669"/>
    <property type="project" value="TreeGrafter"/>
</dbReference>
<keyword evidence="9" id="KW-1185">Reference proteome</keyword>
<evidence type="ECO:0000313" key="8">
    <source>
        <dbReference type="EMBL" id="QJQ33810.1"/>
    </source>
</evidence>
<dbReference type="KEGG" id="slan:GV829_14050"/>
<dbReference type="GO" id="GO:0000049">
    <property type="term" value="F:tRNA binding"/>
    <property type="evidence" value="ECO:0007669"/>
    <property type="project" value="UniProtKB-UniRule"/>
</dbReference>
<dbReference type="EMBL" id="CP053015">
    <property type="protein sequence ID" value="QJQ33810.1"/>
    <property type="molecule type" value="Genomic_DNA"/>
</dbReference>
<keyword evidence="2 6" id="KW-0540">Nuclease</keyword>
<evidence type="ECO:0000256" key="5">
    <source>
        <dbReference type="ARBA" id="ARBA00022884"/>
    </source>
</evidence>
<dbReference type="Proteomes" id="UP000503018">
    <property type="component" value="Chromosome"/>
</dbReference>
<comment type="function">
    <text evidence="6">RNaseP catalyzes the removal of the 5'-leader sequence from pre-tRNA to produce the mature 5'-terminus. It can also cleave other RNA substrates such as 4.5S RNA. The protein component plays an auxiliary but essential role in vivo by binding to the 5'-leader sequence and broadening the substrate specificity of the ribozyme.</text>
</comment>
<dbReference type="InterPro" id="IPR020568">
    <property type="entry name" value="Ribosomal_Su5_D2-typ_SF"/>
</dbReference>
<evidence type="ECO:0000256" key="1">
    <source>
        <dbReference type="ARBA" id="ARBA00022694"/>
    </source>
</evidence>
<dbReference type="PANTHER" id="PTHR33992:SF1">
    <property type="entry name" value="RIBONUCLEASE P PROTEIN COMPONENT"/>
    <property type="match status" value="1"/>
</dbReference>
<dbReference type="PANTHER" id="PTHR33992">
    <property type="entry name" value="RIBONUCLEASE P PROTEIN COMPONENT"/>
    <property type="match status" value="1"/>
</dbReference>
<comment type="catalytic activity">
    <reaction evidence="6">
        <text>Endonucleolytic cleavage of RNA, removing 5'-extranucleotides from tRNA precursor.</text>
        <dbReference type="EC" id="3.1.26.5"/>
    </reaction>
</comment>
<evidence type="ECO:0000313" key="9">
    <source>
        <dbReference type="Proteomes" id="UP000503018"/>
    </source>
</evidence>
<name>A0A6M4AZJ2_9SPHN</name>
<sequence>MASGDTPAVPIRRLTRRSEFLAANAGVRVPMPAFVLLVHPRGDDQPDAGYGVTATKRLGGAVIRNRVKRRFRAIIRDVFPTHALTGADHVLIGRPDALTRDHERLTTDITKALAKAERRLAERQRHSGDGAAA</sequence>
<reference evidence="8 9" key="1">
    <citation type="submission" date="2020-01" db="EMBL/GenBank/DDBJ databases">
        <title>Sphingomonas sp. strain CSW-10.</title>
        <authorList>
            <person name="Chen W.-M."/>
        </authorList>
    </citation>
    <scope>NUCLEOTIDE SEQUENCE [LARGE SCALE GENOMIC DNA]</scope>
    <source>
        <strain evidence="8 9">CSW-10</strain>
    </source>
</reference>
<dbReference type="GO" id="GO:0004526">
    <property type="term" value="F:ribonuclease P activity"/>
    <property type="evidence" value="ECO:0007669"/>
    <property type="project" value="UniProtKB-UniRule"/>
</dbReference>
<keyword evidence="3 6" id="KW-0255">Endonuclease</keyword>
<dbReference type="GO" id="GO:0030677">
    <property type="term" value="C:ribonuclease P complex"/>
    <property type="evidence" value="ECO:0007669"/>
    <property type="project" value="TreeGrafter"/>
</dbReference>
<keyword evidence="5 6" id="KW-0694">RNA-binding</keyword>
<dbReference type="AlphaFoldDB" id="A0A6M4AZJ2"/>
<dbReference type="InterPro" id="IPR014721">
    <property type="entry name" value="Ribsml_uS5_D2-typ_fold_subgr"/>
</dbReference>
<comment type="similarity">
    <text evidence="6">Belongs to the RnpA family.</text>
</comment>
<organism evidence="8 9">
    <name type="scientific">Sphingomonas lacunae</name>
    <dbReference type="NCBI Taxonomy" id="2698828"/>
    <lineage>
        <taxon>Bacteria</taxon>
        <taxon>Pseudomonadati</taxon>
        <taxon>Pseudomonadota</taxon>
        <taxon>Alphaproteobacteria</taxon>
        <taxon>Sphingomonadales</taxon>
        <taxon>Sphingomonadaceae</taxon>
        <taxon>Sphingomonas</taxon>
    </lineage>
</organism>
<dbReference type="GO" id="GO:0001682">
    <property type="term" value="P:tRNA 5'-leader removal"/>
    <property type="evidence" value="ECO:0007669"/>
    <property type="project" value="UniProtKB-UniRule"/>
</dbReference>
<evidence type="ECO:0000256" key="2">
    <source>
        <dbReference type="ARBA" id="ARBA00022722"/>
    </source>
</evidence>
<dbReference type="SUPFAM" id="SSF54211">
    <property type="entry name" value="Ribosomal protein S5 domain 2-like"/>
    <property type="match status" value="1"/>
</dbReference>
<evidence type="ECO:0000256" key="6">
    <source>
        <dbReference type="HAMAP-Rule" id="MF_00227"/>
    </source>
</evidence>
<keyword evidence="4 6" id="KW-0378">Hydrolase</keyword>
<dbReference type="InterPro" id="IPR000100">
    <property type="entry name" value="RNase_P"/>
</dbReference>
<keyword evidence="1 6" id="KW-0819">tRNA processing</keyword>
<accession>A0A6M4AZJ2</accession>
<protein>
    <recommendedName>
        <fullName evidence="6 7">Ribonuclease P protein component</fullName>
        <shortName evidence="6">RNase P protein</shortName>
        <shortName evidence="6">RNaseP protein</shortName>
        <ecNumber evidence="6 7">3.1.26.5</ecNumber>
    </recommendedName>
    <alternativeName>
        <fullName evidence="6">Protein C5</fullName>
    </alternativeName>
</protein>
<evidence type="ECO:0000256" key="4">
    <source>
        <dbReference type="ARBA" id="ARBA00022801"/>
    </source>
</evidence>
<gene>
    <name evidence="6 8" type="primary">rnpA</name>
    <name evidence="8" type="ORF">GV829_14050</name>
</gene>
<evidence type="ECO:0000256" key="7">
    <source>
        <dbReference type="NCBIfam" id="TIGR00188"/>
    </source>
</evidence>
<proteinExistence type="inferred from homology"/>
<evidence type="ECO:0000256" key="3">
    <source>
        <dbReference type="ARBA" id="ARBA00022759"/>
    </source>
</evidence>